<feature type="transmembrane region" description="Helical" evidence="9">
    <location>
        <begin position="151"/>
        <end position="172"/>
    </location>
</feature>
<feature type="transmembrane region" description="Helical" evidence="9">
    <location>
        <begin position="83"/>
        <end position="103"/>
    </location>
</feature>
<evidence type="ECO:0000313" key="11">
    <source>
        <dbReference type="Proteomes" id="UP001054820"/>
    </source>
</evidence>
<proteinExistence type="inferred from homology"/>
<keyword evidence="4 9" id="KW-1003">Cell membrane</keyword>
<dbReference type="InterPro" id="IPR004485">
    <property type="entry name" value="Cobalamin_biosynth_CobD/CbiB"/>
</dbReference>
<evidence type="ECO:0000256" key="9">
    <source>
        <dbReference type="HAMAP-Rule" id="MF_00024"/>
    </source>
</evidence>
<evidence type="ECO:0000256" key="5">
    <source>
        <dbReference type="ARBA" id="ARBA00022573"/>
    </source>
</evidence>
<sequence length="309" mass="34596">MLLFDFELILTSALLAVLVDRLFGEFKGIRHPVILMGDWISFFERHFYQATQLRGVLLLASLLLLCLGFSGVLVYFFVQLPGLLNILFTGLFASMLLAHRMLFDSVNALINNPDKRQAVAMLVSRDTQSLSDGDCYKAGIETYAENLSDGYIAPLFWFLLAGLPGLVVYKAVNTLDSMVGYRNARYADFGKASAKMDDLLNWIPARITALLIMILSAKSHLSKFYPYGKKHDSPNAGHPISAMALHCQCQLGGDTYYFGELKHKAYFGEPSQPQQITAKHLQTALKLRNKIDAVVVFTLFSLLMIFYVV</sequence>
<dbReference type="EMBL" id="AP024202">
    <property type="protein sequence ID" value="BCN93194.1"/>
    <property type="molecule type" value="Genomic_DNA"/>
</dbReference>
<feature type="transmembrane region" description="Helical" evidence="9">
    <location>
        <begin position="291"/>
        <end position="308"/>
    </location>
</feature>
<gene>
    <name evidence="9 10" type="primary">cobD</name>
    <name evidence="10" type="ORF">THMIRHAM_09790</name>
</gene>
<dbReference type="PANTHER" id="PTHR34308">
    <property type="entry name" value="COBALAMIN BIOSYNTHESIS PROTEIN CBIB"/>
    <property type="match status" value="1"/>
</dbReference>
<comment type="caution">
    <text evidence="9">Lacks conserved residue(s) required for the propagation of feature annotation.</text>
</comment>
<accession>A0ABN6CWW1</accession>
<comment type="pathway">
    <text evidence="2 9">Cofactor biosynthesis; adenosylcobalamin biosynthesis.</text>
</comment>
<comment type="similarity">
    <text evidence="3 9">Belongs to the CobD/CbiB family.</text>
</comment>
<comment type="function">
    <text evidence="9">Converts cobyric acid to cobinamide by the addition of aminopropanol on the F carboxylic group.</text>
</comment>
<evidence type="ECO:0000256" key="7">
    <source>
        <dbReference type="ARBA" id="ARBA00022989"/>
    </source>
</evidence>
<dbReference type="Pfam" id="PF03186">
    <property type="entry name" value="CobD_Cbib"/>
    <property type="match status" value="1"/>
</dbReference>
<dbReference type="PANTHER" id="PTHR34308:SF1">
    <property type="entry name" value="COBALAMIN BIOSYNTHESIS PROTEIN CBIB"/>
    <property type="match status" value="1"/>
</dbReference>
<evidence type="ECO:0000256" key="3">
    <source>
        <dbReference type="ARBA" id="ARBA00006263"/>
    </source>
</evidence>
<dbReference type="Proteomes" id="UP001054820">
    <property type="component" value="Chromosome"/>
</dbReference>
<evidence type="ECO:0000256" key="8">
    <source>
        <dbReference type="ARBA" id="ARBA00023136"/>
    </source>
</evidence>
<protein>
    <recommendedName>
        <fullName evidence="9">Cobalamin biosynthesis protein CobD</fullName>
    </recommendedName>
</protein>
<keyword evidence="5 9" id="KW-0169">Cobalamin biosynthesis</keyword>
<dbReference type="HAMAP" id="MF_00024">
    <property type="entry name" value="CobD_CbiB"/>
    <property type="match status" value="1"/>
</dbReference>
<keyword evidence="7 9" id="KW-1133">Transmembrane helix</keyword>
<dbReference type="NCBIfam" id="TIGR00380">
    <property type="entry name" value="cobal_cbiB"/>
    <property type="match status" value="1"/>
</dbReference>
<keyword evidence="8 9" id="KW-0472">Membrane</keyword>
<comment type="subcellular location">
    <subcellularLocation>
        <location evidence="1 9">Cell membrane</location>
        <topology evidence="1 9">Multi-pass membrane protein</topology>
    </subcellularLocation>
</comment>
<keyword evidence="6 9" id="KW-0812">Transmembrane</keyword>
<organism evidence="10 11">
    <name type="scientific">Thiomicrorhabdus immobilis</name>
    <dbReference type="NCBI Taxonomy" id="2791037"/>
    <lineage>
        <taxon>Bacteria</taxon>
        <taxon>Pseudomonadati</taxon>
        <taxon>Pseudomonadota</taxon>
        <taxon>Gammaproteobacteria</taxon>
        <taxon>Thiotrichales</taxon>
        <taxon>Piscirickettsiaceae</taxon>
        <taxon>Thiomicrorhabdus</taxon>
    </lineage>
</organism>
<reference evidence="10" key="1">
    <citation type="journal article" date="2022" name="Arch. Microbiol.">
        <title>Thiomicrorhabdus immobilis sp. nov., a mesophilic sulfur-oxidizing bacterium isolated from sediment of a brackish lake in northern Japan.</title>
        <authorList>
            <person name="Kojima H."/>
            <person name="Mochizuki J."/>
            <person name="Kanda M."/>
            <person name="Watanabe T."/>
            <person name="Fukui M."/>
        </authorList>
    </citation>
    <scope>NUCLEOTIDE SEQUENCE</scope>
    <source>
        <strain evidence="10">Am19</strain>
    </source>
</reference>
<evidence type="ECO:0000256" key="1">
    <source>
        <dbReference type="ARBA" id="ARBA00004651"/>
    </source>
</evidence>
<name>A0ABN6CWW1_9GAMM</name>
<keyword evidence="11" id="KW-1185">Reference proteome</keyword>
<feature type="transmembrane region" description="Helical" evidence="9">
    <location>
        <begin position="55"/>
        <end position="77"/>
    </location>
</feature>
<evidence type="ECO:0000256" key="4">
    <source>
        <dbReference type="ARBA" id="ARBA00022475"/>
    </source>
</evidence>
<evidence type="ECO:0000256" key="6">
    <source>
        <dbReference type="ARBA" id="ARBA00022692"/>
    </source>
</evidence>
<evidence type="ECO:0000256" key="2">
    <source>
        <dbReference type="ARBA" id="ARBA00004953"/>
    </source>
</evidence>
<dbReference type="RefSeq" id="WP_237264173.1">
    <property type="nucleotide sequence ID" value="NZ_AP024202.1"/>
</dbReference>
<evidence type="ECO:0000313" key="10">
    <source>
        <dbReference type="EMBL" id="BCN93194.1"/>
    </source>
</evidence>